<proteinExistence type="predicted"/>
<sequence>MVLSQLSAILMIRTLRQKIICPIRIASEEFQGSLLTSCSAQKQKEASLGEVRSWLLSPDLSSPLLGSPALKPDADDKNENRLPDAIDSSSRTVLERQTLRVAAATGDENNSTVSSRSGKIQIYAGVPDSGGGCGIQLRRPAPGTIGNLYSHYCS</sequence>
<name>A0A834J7V2_VESVU</name>
<keyword evidence="3" id="KW-1185">Reference proteome</keyword>
<feature type="compositionally biased region" description="Low complexity" evidence="1">
    <location>
        <begin position="61"/>
        <end position="71"/>
    </location>
</feature>
<dbReference type="Proteomes" id="UP000614350">
    <property type="component" value="Unassembled WGS sequence"/>
</dbReference>
<dbReference type="EMBL" id="JACSEA010000017">
    <property type="protein sequence ID" value="KAF7383586.1"/>
    <property type="molecule type" value="Genomic_DNA"/>
</dbReference>
<reference evidence="2" key="1">
    <citation type="journal article" date="2020" name="G3 (Bethesda)">
        <title>High-Quality Assemblies for Three Invasive Social Wasps from the &lt;i&gt;Vespula&lt;/i&gt; Genus.</title>
        <authorList>
            <person name="Harrop T.W.R."/>
            <person name="Guhlin J."/>
            <person name="McLaughlin G.M."/>
            <person name="Permina E."/>
            <person name="Stockwell P."/>
            <person name="Gilligan J."/>
            <person name="Le Lec M.F."/>
            <person name="Gruber M.A.M."/>
            <person name="Quinn O."/>
            <person name="Lovegrove M."/>
            <person name="Duncan E.J."/>
            <person name="Remnant E.J."/>
            <person name="Van Eeckhoven J."/>
            <person name="Graham B."/>
            <person name="Knapp R.A."/>
            <person name="Langford K.W."/>
            <person name="Kronenberg Z."/>
            <person name="Press M.O."/>
            <person name="Eacker S.M."/>
            <person name="Wilson-Rankin E.E."/>
            <person name="Purcell J."/>
            <person name="Lester P.J."/>
            <person name="Dearden P.K."/>
        </authorList>
    </citation>
    <scope>NUCLEOTIDE SEQUENCE</scope>
    <source>
        <strain evidence="2">Marl-1</strain>
    </source>
</reference>
<feature type="region of interest" description="Disordered" evidence="1">
    <location>
        <begin position="61"/>
        <end position="89"/>
    </location>
</feature>
<evidence type="ECO:0000313" key="2">
    <source>
        <dbReference type="EMBL" id="KAF7383586.1"/>
    </source>
</evidence>
<evidence type="ECO:0000313" key="3">
    <source>
        <dbReference type="Proteomes" id="UP000614350"/>
    </source>
</evidence>
<accession>A0A834J7V2</accession>
<comment type="caution">
    <text evidence="2">The sequence shown here is derived from an EMBL/GenBank/DDBJ whole genome shotgun (WGS) entry which is preliminary data.</text>
</comment>
<dbReference type="AlphaFoldDB" id="A0A834J7V2"/>
<gene>
    <name evidence="2" type="ORF">HZH66_012936</name>
</gene>
<protein>
    <submittedName>
        <fullName evidence="2">Uncharacterized protein</fullName>
    </submittedName>
</protein>
<evidence type="ECO:0000256" key="1">
    <source>
        <dbReference type="SAM" id="MobiDB-lite"/>
    </source>
</evidence>
<feature type="compositionally biased region" description="Basic and acidic residues" evidence="1">
    <location>
        <begin position="72"/>
        <end position="84"/>
    </location>
</feature>
<organism evidence="2 3">
    <name type="scientific">Vespula vulgaris</name>
    <name type="common">Yellow jacket</name>
    <name type="synonym">Wasp</name>
    <dbReference type="NCBI Taxonomy" id="7454"/>
    <lineage>
        <taxon>Eukaryota</taxon>
        <taxon>Metazoa</taxon>
        <taxon>Ecdysozoa</taxon>
        <taxon>Arthropoda</taxon>
        <taxon>Hexapoda</taxon>
        <taxon>Insecta</taxon>
        <taxon>Pterygota</taxon>
        <taxon>Neoptera</taxon>
        <taxon>Endopterygota</taxon>
        <taxon>Hymenoptera</taxon>
        <taxon>Apocrita</taxon>
        <taxon>Aculeata</taxon>
        <taxon>Vespoidea</taxon>
        <taxon>Vespidae</taxon>
        <taxon>Vespinae</taxon>
        <taxon>Vespula</taxon>
    </lineage>
</organism>